<accession>A0ABD0Q9F5</accession>
<comment type="pathway">
    <text evidence="1">Protein modification; protein ubiquitination.</text>
</comment>
<keyword evidence="1" id="KW-0863">Zinc-finger</keyword>
<protein>
    <recommendedName>
        <fullName evidence="1">E3 ubiquitin-protein ligase listerin</fullName>
        <ecNumber evidence="1">2.3.2.27</ecNumber>
    </recommendedName>
    <alternativeName>
        <fullName evidence="1">RING-type E3 ubiquitin transferase listerin</fullName>
    </alternativeName>
</protein>
<dbReference type="GO" id="GO:0072344">
    <property type="term" value="P:rescue of stalled ribosome"/>
    <property type="evidence" value="ECO:0007669"/>
    <property type="project" value="UniProtKB-UniRule"/>
</dbReference>
<sequence>MCNGSPVFSVFQPSSSGRAADLLARESGVVPGFVGFGVSTSNDPGYVPAVQGAEEIDNLVDADFRMVLRKLSKRDAVTKLK</sequence>
<comment type="caution">
    <text evidence="2">The sequence shown here is derived from an EMBL/GenBank/DDBJ whole genome shotgun (WGS) entry which is preliminary data.</text>
</comment>
<dbReference type="GO" id="GO:0008270">
    <property type="term" value="F:zinc ion binding"/>
    <property type="evidence" value="ECO:0007669"/>
    <property type="project" value="UniProtKB-KW"/>
</dbReference>
<evidence type="ECO:0000313" key="3">
    <source>
        <dbReference type="Proteomes" id="UP001529510"/>
    </source>
</evidence>
<evidence type="ECO:0000256" key="1">
    <source>
        <dbReference type="RuleBase" id="RU367090"/>
    </source>
</evidence>
<dbReference type="PANTHER" id="PTHR12389:SF0">
    <property type="entry name" value="E3 UBIQUITIN-PROTEIN LIGASE LISTERIN"/>
    <property type="match status" value="1"/>
</dbReference>
<gene>
    <name evidence="2" type="ORF">M9458_021856</name>
</gene>
<name>A0ABD0Q9F5_CIRMR</name>
<dbReference type="GO" id="GO:0005829">
    <property type="term" value="C:cytosol"/>
    <property type="evidence" value="ECO:0007669"/>
    <property type="project" value="UniProtKB-UniRule"/>
</dbReference>
<evidence type="ECO:0000313" key="2">
    <source>
        <dbReference type="EMBL" id="KAL0182481.1"/>
    </source>
</evidence>
<dbReference type="PANTHER" id="PTHR12389">
    <property type="entry name" value="ZINC FINGER PROTEIN 294"/>
    <property type="match status" value="1"/>
</dbReference>
<dbReference type="AlphaFoldDB" id="A0ABD0Q9F5"/>
<comment type="similarity">
    <text evidence="1">Belongs to the LTN1 family.</text>
</comment>
<dbReference type="Proteomes" id="UP001529510">
    <property type="component" value="Unassembled WGS sequence"/>
</dbReference>
<dbReference type="GO" id="GO:0061630">
    <property type="term" value="F:ubiquitin protein ligase activity"/>
    <property type="evidence" value="ECO:0007669"/>
    <property type="project" value="UniProtKB-UniRule"/>
</dbReference>
<dbReference type="InterPro" id="IPR039795">
    <property type="entry name" value="LTN1/Rkr1"/>
</dbReference>
<comment type="subunit">
    <text evidence="1">Component of the ribosome quality control complex (RQC).</text>
</comment>
<keyword evidence="3" id="KW-1185">Reference proteome</keyword>
<dbReference type="GO" id="GO:1990112">
    <property type="term" value="C:RQC complex"/>
    <property type="evidence" value="ECO:0007669"/>
    <property type="project" value="UniProtKB-UniRule"/>
</dbReference>
<keyword evidence="1" id="KW-0808">Transferase</keyword>
<proteinExistence type="inferred from homology"/>
<dbReference type="EMBL" id="JAMKFB020000010">
    <property type="protein sequence ID" value="KAL0182481.1"/>
    <property type="molecule type" value="Genomic_DNA"/>
</dbReference>
<feature type="non-terminal residue" evidence="2">
    <location>
        <position position="81"/>
    </location>
</feature>
<organism evidence="2 3">
    <name type="scientific">Cirrhinus mrigala</name>
    <name type="common">Mrigala</name>
    <dbReference type="NCBI Taxonomy" id="683832"/>
    <lineage>
        <taxon>Eukaryota</taxon>
        <taxon>Metazoa</taxon>
        <taxon>Chordata</taxon>
        <taxon>Craniata</taxon>
        <taxon>Vertebrata</taxon>
        <taxon>Euteleostomi</taxon>
        <taxon>Actinopterygii</taxon>
        <taxon>Neopterygii</taxon>
        <taxon>Teleostei</taxon>
        <taxon>Ostariophysi</taxon>
        <taxon>Cypriniformes</taxon>
        <taxon>Cyprinidae</taxon>
        <taxon>Labeoninae</taxon>
        <taxon>Labeonini</taxon>
        <taxon>Cirrhinus</taxon>
    </lineage>
</organism>
<keyword evidence="1" id="KW-0833">Ubl conjugation pathway</keyword>
<comment type="function">
    <text evidence="1">E3 ubiquitin-protein ligase. Component of the ribosome quality control complex (RQC), a ribosome-associated complex that mediates ubiquitination and extraction of incompletely synthesized nascent chains for proteasomal degradation.</text>
</comment>
<keyword evidence="1" id="KW-0862">Zinc</keyword>
<dbReference type="EC" id="2.3.2.27" evidence="1"/>
<reference evidence="2 3" key="1">
    <citation type="submission" date="2024-05" db="EMBL/GenBank/DDBJ databases">
        <title>Genome sequencing and assembly of Indian major carp, Cirrhinus mrigala (Hamilton, 1822).</title>
        <authorList>
            <person name="Mohindra V."/>
            <person name="Chowdhury L.M."/>
            <person name="Lal K."/>
            <person name="Jena J.K."/>
        </authorList>
    </citation>
    <scope>NUCLEOTIDE SEQUENCE [LARGE SCALE GENOMIC DNA]</scope>
    <source>
        <strain evidence="2">CM1030</strain>
        <tissue evidence="2">Blood</tissue>
    </source>
</reference>
<keyword evidence="1" id="KW-0479">Metal-binding</keyword>
<dbReference type="GO" id="GO:1990116">
    <property type="term" value="P:ribosome-associated ubiquitin-dependent protein catabolic process"/>
    <property type="evidence" value="ECO:0007669"/>
    <property type="project" value="UniProtKB-UniRule"/>
</dbReference>
<comment type="catalytic activity">
    <reaction evidence="1">
        <text>S-ubiquitinyl-[E2 ubiquitin-conjugating enzyme]-L-cysteine + [acceptor protein]-L-lysine = [E2 ubiquitin-conjugating enzyme]-L-cysteine + N(6)-ubiquitinyl-[acceptor protein]-L-lysine.</text>
        <dbReference type="EC" id="2.3.2.27"/>
    </reaction>
</comment>